<keyword evidence="4 12" id="KW-0732">Signal</keyword>
<dbReference type="PRINTS" id="PR00723">
    <property type="entry name" value="SUBTILISIN"/>
</dbReference>
<evidence type="ECO:0000256" key="11">
    <source>
        <dbReference type="SAM" id="Phobius"/>
    </source>
</evidence>
<dbReference type="Pfam" id="PF00082">
    <property type="entry name" value="Peptidase_S8"/>
    <property type="match status" value="1"/>
</dbReference>
<dbReference type="PROSITE" id="PS51829">
    <property type="entry name" value="P_HOMO_B"/>
    <property type="match status" value="1"/>
</dbReference>
<dbReference type="PROSITE" id="PS00137">
    <property type="entry name" value="SUBTILASE_HIS"/>
    <property type="match status" value="1"/>
</dbReference>
<organism evidence="14 15">
    <name type="scientific">Dreissena polymorpha</name>
    <name type="common">Zebra mussel</name>
    <name type="synonym">Mytilus polymorpha</name>
    <dbReference type="NCBI Taxonomy" id="45954"/>
    <lineage>
        <taxon>Eukaryota</taxon>
        <taxon>Metazoa</taxon>
        <taxon>Spiralia</taxon>
        <taxon>Lophotrochozoa</taxon>
        <taxon>Mollusca</taxon>
        <taxon>Bivalvia</taxon>
        <taxon>Autobranchia</taxon>
        <taxon>Heteroconchia</taxon>
        <taxon>Euheterodonta</taxon>
        <taxon>Imparidentia</taxon>
        <taxon>Neoheterodontei</taxon>
        <taxon>Myida</taxon>
        <taxon>Dreissenoidea</taxon>
        <taxon>Dreissenidae</taxon>
        <taxon>Dreissena</taxon>
    </lineage>
</organism>
<dbReference type="OrthoDB" id="300641at2759"/>
<dbReference type="InterPro" id="IPR036852">
    <property type="entry name" value="Peptidase_S8/S53_dom_sf"/>
</dbReference>
<dbReference type="InterPro" id="IPR000209">
    <property type="entry name" value="Peptidase_S8/S53_dom"/>
</dbReference>
<dbReference type="PANTHER" id="PTHR42884">
    <property type="entry name" value="PROPROTEIN CONVERTASE SUBTILISIN/KEXIN-RELATED"/>
    <property type="match status" value="1"/>
</dbReference>
<evidence type="ECO:0000256" key="8">
    <source>
        <dbReference type="PIRSR" id="PIRSR615500-1"/>
    </source>
</evidence>
<dbReference type="InterPro" id="IPR002884">
    <property type="entry name" value="P_dom"/>
</dbReference>
<comment type="similarity">
    <text evidence="1">Belongs to the peptidase S8 family. Furin subfamily.</text>
</comment>
<dbReference type="Gene3D" id="3.40.50.200">
    <property type="entry name" value="Peptidase S8/S53 domain"/>
    <property type="match status" value="1"/>
</dbReference>
<keyword evidence="11" id="KW-1133">Transmembrane helix</keyword>
<evidence type="ECO:0000256" key="5">
    <source>
        <dbReference type="ARBA" id="ARBA00022801"/>
    </source>
</evidence>
<dbReference type="InterPro" id="IPR022398">
    <property type="entry name" value="Peptidase_S8_His-AS"/>
</dbReference>
<dbReference type="InterPro" id="IPR034182">
    <property type="entry name" value="Kexin/furin"/>
</dbReference>
<dbReference type="PANTHER" id="PTHR42884:SF14">
    <property type="entry name" value="NEUROENDOCRINE CONVERTASE 1"/>
    <property type="match status" value="1"/>
</dbReference>
<evidence type="ECO:0000256" key="3">
    <source>
        <dbReference type="ARBA" id="ARBA00022685"/>
    </source>
</evidence>
<keyword evidence="15" id="KW-1185">Reference proteome</keyword>
<evidence type="ECO:0000313" key="14">
    <source>
        <dbReference type="EMBL" id="KAH3889463.1"/>
    </source>
</evidence>
<feature type="chain" id="PRO_5038800958" description="P/Homo B domain-containing protein" evidence="12">
    <location>
        <begin position="24"/>
        <end position="753"/>
    </location>
</feature>
<evidence type="ECO:0000256" key="1">
    <source>
        <dbReference type="ARBA" id="ARBA00005325"/>
    </source>
</evidence>
<feature type="active site" description="Charge relay system" evidence="8 9">
    <location>
        <position position="390"/>
    </location>
</feature>
<accession>A0A9D4N7T9</accession>
<evidence type="ECO:0000256" key="12">
    <source>
        <dbReference type="SAM" id="SignalP"/>
    </source>
</evidence>
<dbReference type="Gene3D" id="2.60.120.260">
    <property type="entry name" value="Galactose-binding domain-like"/>
    <property type="match status" value="1"/>
</dbReference>
<sequence length="753" mass="80547">MEVCKVLTQWIIVSLLFNFTVKGETTDKYAKPIHYTDRILVEFDGSADDVAEFGYANNLLYIGHVVRNFYEFRLKGAKSRSTKPVKIDVDRLELTDKKLKSFVQMEAHFRQPKSTSPVQRVSDGKTENSHPRTKRAVVPTDAKWSDQWHLKSTQTPDIGVQGAWDKGFTGSGIKIAIVDDGIDTTHTDLPYNAALSYDFINDVVDASHRYPDDGHGTNCAGVAAALKNSECVVGTAHGASIAGYRILDEKIGATAAVEARALIYKLSDIDIYSNSWGPAETGTEFDALPAVVNAAFEEGVAKGRGGKGAIYTWASGNGGEHFDDCQGDGYSISTYTIAIAAIGKSGSPTWYSEHCSAALAGTYSGNYPKDPNITTTGPSNKCVNDFTGTSSACPLASGIIALTLHANSNLNWRDVQHLIVENAKDAGLNASFYTNGAGKKVSPYFGFGLMNADAMVTAAPNWQTVPSRVKCYAFSTTQKSNTVGNTATDTIDMSKCKITFTEHVEIKVYFQSTRRGDTQLHLESPAGTDVTVLNNRNNDANNAAFEWTFMTVHLWRESAVGTWKIALKDTVGGNTLNLYRWELFIFGTITDPKLGSPSAGSPGGACSSTVSCSGTNAGCLKEALVCVTCTNGYRVVNDYCVEDGTEGGYCDDSVLCRSVTGNLKCNVTVCIKEEPQGKSDSFPPGAIAGIVIGGVALIAASVGAFFIVKTKCINKPSAQNGAASIGSAPAPQSYVHAISYDKTNQGYANSGFS</sequence>
<dbReference type="Pfam" id="PF01483">
    <property type="entry name" value="P_proprotein"/>
    <property type="match status" value="1"/>
</dbReference>
<feature type="signal peptide" evidence="12">
    <location>
        <begin position="1"/>
        <end position="23"/>
    </location>
</feature>
<evidence type="ECO:0000256" key="6">
    <source>
        <dbReference type="ARBA" id="ARBA00022825"/>
    </source>
</evidence>
<keyword evidence="2 9" id="KW-0645">Protease</keyword>
<dbReference type="CDD" id="cd04059">
    <property type="entry name" value="Peptidases_S8_Protein_convertases_Kexins_Furin-like"/>
    <property type="match status" value="1"/>
</dbReference>
<comment type="caution">
    <text evidence="14">The sequence shown here is derived from an EMBL/GenBank/DDBJ whole genome shotgun (WGS) entry which is preliminary data.</text>
</comment>
<evidence type="ECO:0000256" key="9">
    <source>
        <dbReference type="PROSITE-ProRule" id="PRU01240"/>
    </source>
</evidence>
<reference evidence="14" key="1">
    <citation type="journal article" date="2019" name="bioRxiv">
        <title>The Genome of the Zebra Mussel, Dreissena polymorpha: A Resource for Invasive Species Research.</title>
        <authorList>
            <person name="McCartney M.A."/>
            <person name="Auch B."/>
            <person name="Kono T."/>
            <person name="Mallez S."/>
            <person name="Zhang Y."/>
            <person name="Obille A."/>
            <person name="Becker A."/>
            <person name="Abrahante J.E."/>
            <person name="Garbe J."/>
            <person name="Badalamenti J.P."/>
            <person name="Herman A."/>
            <person name="Mangelson H."/>
            <person name="Liachko I."/>
            <person name="Sullivan S."/>
            <person name="Sone E.D."/>
            <person name="Koren S."/>
            <person name="Silverstein K.A.T."/>
            <person name="Beckman K.B."/>
            <person name="Gohl D.M."/>
        </authorList>
    </citation>
    <scope>NUCLEOTIDE SEQUENCE</scope>
    <source>
        <strain evidence="14">Duluth1</strain>
        <tissue evidence="14">Whole animal</tissue>
    </source>
</reference>
<keyword evidence="7" id="KW-0106">Calcium</keyword>
<keyword evidence="6 9" id="KW-0720">Serine protease</keyword>
<dbReference type="InterPro" id="IPR008979">
    <property type="entry name" value="Galactose-bd-like_sf"/>
</dbReference>
<dbReference type="AlphaFoldDB" id="A0A9D4N7T9"/>
<keyword evidence="3" id="KW-0165">Cleavage on pair of basic residues</keyword>
<proteinExistence type="inferred from homology"/>
<evidence type="ECO:0000313" key="15">
    <source>
        <dbReference type="Proteomes" id="UP000828390"/>
    </source>
</evidence>
<gene>
    <name evidence="14" type="ORF">DPMN_013519</name>
</gene>
<dbReference type="PROSITE" id="PS51892">
    <property type="entry name" value="SUBTILASE"/>
    <property type="match status" value="1"/>
</dbReference>
<dbReference type="PROSITE" id="PS00136">
    <property type="entry name" value="SUBTILASE_ASP"/>
    <property type="match status" value="1"/>
</dbReference>
<keyword evidence="11" id="KW-0812">Transmembrane</keyword>
<protein>
    <recommendedName>
        <fullName evidence="13">P/Homo B domain-containing protein</fullName>
    </recommendedName>
</protein>
<feature type="region of interest" description="Disordered" evidence="10">
    <location>
        <begin position="109"/>
        <end position="138"/>
    </location>
</feature>
<dbReference type="SUPFAM" id="SSF49785">
    <property type="entry name" value="Galactose-binding domain-like"/>
    <property type="match status" value="1"/>
</dbReference>
<keyword evidence="11" id="KW-0472">Membrane</keyword>
<reference evidence="14" key="2">
    <citation type="submission" date="2020-11" db="EMBL/GenBank/DDBJ databases">
        <authorList>
            <person name="McCartney M.A."/>
            <person name="Auch B."/>
            <person name="Kono T."/>
            <person name="Mallez S."/>
            <person name="Becker A."/>
            <person name="Gohl D.M."/>
            <person name="Silverstein K.A.T."/>
            <person name="Koren S."/>
            <person name="Bechman K.B."/>
            <person name="Herman A."/>
            <person name="Abrahante J.E."/>
            <person name="Garbe J."/>
        </authorList>
    </citation>
    <scope>NUCLEOTIDE SEQUENCE</scope>
    <source>
        <strain evidence="14">Duluth1</strain>
        <tissue evidence="14">Whole animal</tissue>
    </source>
</reference>
<evidence type="ECO:0000256" key="10">
    <source>
        <dbReference type="SAM" id="MobiDB-lite"/>
    </source>
</evidence>
<dbReference type="EMBL" id="JAIWYP010000001">
    <property type="protein sequence ID" value="KAH3889463.1"/>
    <property type="molecule type" value="Genomic_DNA"/>
</dbReference>
<feature type="active site" description="Charge relay system" evidence="8 9">
    <location>
        <position position="179"/>
    </location>
</feature>
<dbReference type="GO" id="GO:0004252">
    <property type="term" value="F:serine-type endopeptidase activity"/>
    <property type="evidence" value="ECO:0007669"/>
    <property type="project" value="UniProtKB-UniRule"/>
</dbReference>
<evidence type="ECO:0000256" key="7">
    <source>
        <dbReference type="ARBA" id="ARBA00022837"/>
    </source>
</evidence>
<dbReference type="PROSITE" id="PS00138">
    <property type="entry name" value="SUBTILASE_SER"/>
    <property type="match status" value="1"/>
</dbReference>
<feature type="domain" description="P/Homo B" evidence="13">
    <location>
        <begin position="464"/>
        <end position="591"/>
    </location>
</feature>
<evidence type="ECO:0000256" key="2">
    <source>
        <dbReference type="ARBA" id="ARBA00022670"/>
    </source>
</evidence>
<dbReference type="InterPro" id="IPR015500">
    <property type="entry name" value="Peptidase_S8_subtilisin-rel"/>
</dbReference>
<evidence type="ECO:0000259" key="13">
    <source>
        <dbReference type="PROSITE" id="PS51829"/>
    </source>
</evidence>
<dbReference type="SUPFAM" id="SSF52743">
    <property type="entry name" value="Subtilisin-like"/>
    <property type="match status" value="1"/>
</dbReference>
<feature type="active site" description="Charge relay system" evidence="8 9">
    <location>
        <position position="215"/>
    </location>
</feature>
<dbReference type="GO" id="GO:0016485">
    <property type="term" value="P:protein processing"/>
    <property type="evidence" value="ECO:0007669"/>
    <property type="project" value="TreeGrafter"/>
</dbReference>
<dbReference type="GO" id="GO:0000139">
    <property type="term" value="C:Golgi membrane"/>
    <property type="evidence" value="ECO:0007669"/>
    <property type="project" value="TreeGrafter"/>
</dbReference>
<feature type="transmembrane region" description="Helical" evidence="11">
    <location>
        <begin position="686"/>
        <end position="708"/>
    </location>
</feature>
<keyword evidence="5 9" id="KW-0378">Hydrolase</keyword>
<dbReference type="GO" id="GO:0005802">
    <property type="term" value="C:trans-Golgi network"/>
    <property type="evidence" value="ECO:0007669"/>
    <property type="project" value="TreeGrafter"/>
</dbReference>
<name>A0A9D4N7T9_DREPO</name>
<dbReference type="InterPro" id="IPR023827">
    <property type="entry name" value="Peptidase_S8_Asp-AS"/>
</dbReference>
<dbReference type="Proteomes" id="UP000828390">
    <property type="component" value="Unassembled WGS sequence"/>
</dbReference>
<evidence type="ECO:0000256" key="4">
    <source>
        <dbReference type="ARBA" id="ARBA00022729"/>
    </source>
</evidence>
<dbReference type="InterPro" id="IPR023828">
    <property type="entry name" value="Peptidase_S8_Ser-AS"/>
</dbReference>